<dbReference type="InterPro" id="IPR042242">
    <property type="entry name" value="RecO_C"/>
</dbReference>
<proteinExistence type="inferred from homology"/>
<dbReference type="InterPro" id="IPR037278">
    <property type="entry name" value="ARFGAP/RecO"/>
</dbReference>
<dbReference type="Proteomes" id="UP000177821">
    <property type="component" value="Unassembled WGS sequence"/>
</dbReference>
<comment type="caution">
    <text evidence="9">The sequence shown here is derived from an EMBL/GenBank/DDBJ whole genome shotgun (WGS) entry which is preliminary data.</text>
</comment>
<dbReference type="InterPro" id="IPR022572">
    <property type="entry name" value="DNA_rep/recomb_RecO_N"/>
</dbReference>
<dbReference type="Pfam" id="PF02565">
    <property type="entry name" value="RecO_C"/>
    <property type="match status" value="1"/>
</dbReference>
<dbReference type="InterPro" id="IPR003717">
    <property type="entry name" value="RecO"/>
</dbReference>
<accession>A0A1G1WKW2</accession>
<dbReference type="PANTHER" id="PTHR33991:SF1">
    <property type="entry name" value="DNA REPAIR PROTEIN RECO"/>
    <property type="match status" value="1"/>
</dbReference>
<dbReference type="Gene3D" id="2.40.50.140">
    <property type="entry name" value="Nucleic acid-binding proteins"/>
    <property type="match status" value="1"/>
</dbReference>
<dbReference type="GO" id="GO:0043590">
    <property type="term" value="C:bacterial nucleoid"/>
    <property type="evidence" value="ECO:0007669"/>
    <property type="project" value="TreeGrafter"/>
</dbReference>
<dbReference type="SUPFAM" id="SSF50249">
    <property type="entry name" value="Nucleic acid-binding proteins"/>
    <property type="match status" value="1"/>
</dbReference>
<evidence type="ECO:0000313" key="9">
    <source>
        <dbReference type="EMBL" id="OGY28356.1"/>
    </source>
</evidence>
<organism evidence="9 10">
    <name type="scientific">Candidatus Woykebacteria bacterium RIFCSPHIGHO2_02_FULL_43_16b</name>
    <dbReference type="NCBI Taxonomy" id="1802601"/>
    <lineage>
        <taxon>Bacteria</taxon>
        <taxon>Candidatus Woykeibacteriota</taxon>
    </lineage>
</organism>
<evidence type="ECO:0000256" key="4">
    <source>
        <dbReference type="ARBA" id="ARBA00023172"/>
    </source>
</evidence>
<dbReference type="NCBIfam" id="TIGR00613">
    <property type="entry name" value="reco"/>
    <property type="match status" value="1"/>
</dbReference>
<feature type="domain" description="DNA replication/recombination mediator RecO N-terminal" evidence="8">
    <location>
        <begin position="1"/>
        <end position="79"/>
    </location>
</feature>
<evidence type="ECO:0000256" key="1">
    <source>
        <dbReference type="ARBA" id="ARBA00007452"/>
    </source>
</evidence>
<evidence type="ECO:0000256" key="7">
    <source>
        <dbReference type="HAMAP-Rule" id="MF_00201"/>
    </source>
</evidence>
<keyword evidence="4 7" id="KW-0233">DNA recombination</keyword>
<evidence type="ECO:0000256" key="2">
    <source>
        <dbReference type="ARBA" id="ARBA00021310"/>
    </source>
</evidence>
<dbReference type="AlphaFoldDB" id="A0A1G1WKW2"/>
<evidence type="ECO:0000256" key="3">
    <source>
        <dbReference type="ARBA" id="ARBA00022763"/>
    </source>
</evidence>
<name>A0A1G1WKW2_9BACT</name>
<dbReference type="InterPro" id="IPR012340">
    <property type="entry name" value="NA-bd_OB-fold"/>
</dbReference>
<dbReference type="GO" id="GO:0006310">
    <property type="term" value="P:DNA recombination"/>
    <property type="evidence" value="ECO:0007669"/>
    <property type="project" value="UniProtKB-UniRule"/>
</dbReference>
<gene>
    <name evidence="7" type="primary">recO</name>
    <name evidence="9" type="ORF">A3J50_00760</name>
</gene>
<keyword evidence="3 7" id="KW-0227">DNA damage</keyword>
<evidence type="ECO:0000256" key="6">
    <source>
        <dbReference type="ARBA" id="ARBA00033409"/>
    </source>
</evidence>
<dbReference type="Pfam" id="PF11967">
    <property type="entry name" value="RecO_N"/>
    <property type="match status" value="1"/>
</dbReference>
<dbReference type="PANTHER" id="PTHR33991">
    <property type="entry name" value="DNA REPAIR PROTEIN RECO"/>
    <property type="match status" value="1"/>
</dbReference>
<dbReference type="EMBL" id="MHCX01000054">
    <property type="protein sequence ID" value="OGY28356.1"/>
    <property type="molecule type" value="Genomic_DNA"/>
</dbReference>
<dbReference type="HAMAP" id="MF_00201">
    <property type="entry name" value="RecO"/>
    <property type="match status" value="1"/>
</dbReference>
<dbReference type="SUPFAM" id="SSF57863">
    <property type="entry name" value="ArfGap/RecO-like zinc finger"/>
    <property type="match status" value="1"/>
</dbReference>
<comment type="function">
    <text evidence="7">Involved in DNA repair and RecF pathway recombination.</text>
</comment>
<evidence type="ECO:0000259" key="8">
    <source>
        <dbReference type="Pfam" id="PF11967"/>
    </source>
</evidence>
<protein>
    <recommendedName>
        <fullName evidence="2 7">DNA repair protein RecO</fullName>
    </recommendedName>
    <alternativeName>
        <fullName evidence="6 7">Recombination protein O</fullName>
    </alternativeName>
</protein>
<keyword evidence="5 7" id="KW-0234">DNA repair</keyword>
<dbReference type="GO" id="GO:0006302">
    <property type="term" value="P:double-strand break repair"/>
    <property type="evidence" value="ECO:0007669"/>
    <property type="project" value="TreeGrafter"/>
</dbReference>
<evidence type="ECO:0000313" key="10">
    <source>
        <dbReference type="Proteomes" id="UP000177821"/>
    </source>
</evidence>
<evidence type="ECO:0000256" key="5">
    <source>
        <dbReference type="ARBA" id="ARBA00023204"/>
    </source>
</evidence>
<dbReference type="Gene3D" id="1.20.1440.120">
    <property type="entry name" value="Recombination protein O, C-terminal domain"/>
    <property type="match status" value="1"/>
</dbReference>
<reference evidence="9 10" key="1">
    <citation type="journal article" date="2016" name="Nat. Commun.">
        <title>Thousands of microbial genomes shed light on interconnected biogeochemical processes in an aquifer system.</title>
        <authorList>
            <person name="Anantharaman K."/>
            <person name="Brown C.T."/>
            <person name="Hug L.A."/>
            <person name="Sharon I."/>
            <person name="Castelle C.J."/>
            <person name="Probst A.J."/>
            <person name="Thomas B.C."/>
            <person name="Singh A."/>
            <person name="Wilkins M.J."/>
            <person name="Karaoz U."/>
            <person name="Brodie E.L."/>
            <person name="Williams K.H."/>
            <person name="Hubbard S.S."/>
            <person name="Banfield J.F."/>
        </authorList>
    </citation>
    <scope>NUCLEOTIDE SEQUENCE [LARGE SCALE GENOMIC DNA]</scope>
</reference>
<sequence length="254" mass="28355">MSSYRTEAVVIKSSDFGEADRLLTLYTRNKGKLSAIAKGVKKPESRKAGSVDLLSHVSLYLAEGRSLDIILEASLLNTFSNLRQNLHLIASCYAILELVDQITPDRQENIELFRLLTQVLTKLDEVVKDEDAGKILTAFKIKLLTNTGFRPQLVKCANCSSILTTASNRFSAALGGVLCGACGNLDKASRPISTQAIKILRFIQDEDYDQVMKLDYPKVLGMEVEQQIRYYLEYLLEKELKSNHFVEKVNGLSS</sequence>
<comment type="similarity">
    <text evidence="1 7">Belongs to the RecO family.</text>
</comment>